<comment type="function">
    <text evidence="6">A translational regulator that binds mRNA to regulate translation initiation and/or mRNA stability. Usually binds in the 5'-UTR at or near the Shine-Dalgarno sequence preventing ribosome-binding, thus repressing translation. Its main target seems to be the major flagellin gene, while its function is anatagonized by FliW.</text>
</comment>
<evidence type="ECO:0000256" key="2">
    <source>
        <dbReference type="ARBA" id="ARBA00022491"/>
    </source>
</evidence>
<evidence type="ECO:0000256" key="6">
    <source>
        <dbReference type="HAMAP-Rule" id="MF_00167"/>
    </source>
</evidence>
<keyword evidence="5 6" id="KW-0694">RNA-binding</keyword>
<keyword evidence="2 6" id="KW-0678">Repressor</keyword>
<keyword evidence="4 6" id="KW-0810">Translation regulation</keyword>
<keyword evidence="3 6" id="KW-1005">Bacterial flagellum biogenesis</keyword>
<dbReference type="InterPro" id="IPR036107">
    <property type="entry name" value="CsrA_sf"/>
</dbReference>
<comment type="caution">
    <text evidence="7">The sequence shown here is derived from an EMBL/GenBank/DDBJ whole genome shotgun (WGS) entry which is preliminary data.</text>
</comment>
<evidence type="ECO:0000313" key="8">
    <source>
        <dbReference type="Proteomes" id="UP000823618"/>
    </source>
</evidence>
<sequence length="88" mass="9633">MLILQRKKNESLVIGENIKITIVDAGNDCVKLAIDAPKDITIVRSELLEAASINQEASTPDTSSVMLLQQLLHQTSTKATKKSQKNET</sequence>
<dbReference type="GO" id="GO:0006402">
    <property type="term" value="P:mRNA catabolic process"/>
    <property type="evidence" value="ECO:0007669"/>
    <property type="project" value="InterPro"/>
</dbReference>
<dbReference type="GO" id="GO:0048027">
    <property type="term" value="F:mRNA 5'-UTR binding"/>
    <property type="evidence" value="ECO:0007669"/>
    <property type="project" value="UniProtKB-UniRule"/>
</dbReference>
<dbReference type="PANTHER" id="PTHR34984">
    <property type="entry name" value="CARBON STORAGE REGULATOR"/>
    <property type="match status" value="1"/>
</dbReference>
<reference evidence="7" key="2">
    <citation type="journal article" date="2021" name="PeerJ">
        <title>Extensive microbial diversity within the chicken gut microbiome revealed by metagenomics and culture.</title>
        <authorList>
            <person name="Gilroy R."/>
            <person name="Ravi A."/>
            <person name="Getino M."/>
            <person name="Pursley I."/>
            <person name="Horton D.L."/>
            <person name="Alikhan N.F."/>
            <person name="Baker D."/>
            <person name="Gharbi K."/>
            <person name="Hall N."/>
            <person name="Watson M."/>
            <person name="Adriaenssens E.M."/>
            <person name="Foster-Nyarko E."/>
            <person name="Jarju S."/>
            <person name="Secka A."/>
            <person name="Antonio M."/>
            <person name="Oren A."/>
            <person name="Chaudhuri R.R."/>
            <person name="La Ragione R."/>
            <person name="Hildebrand F."/>
            <person name="Pallen M.J."/>
        </authorList>
    </citation>
    <scope>NUCLEOTIDE SEQUENCE</scope>
    <source>
        <strain evidence="7">E3-2379</strain>
    </source>
</reference>
<comment type="subunit">
    <text evidence="6">Homodimer; the beta-strands of each monomer intercalate to form a hydrophobic core, while the alpha-helices form wings that extend away from the core.</text>
</comment>
<proteinExistence type="inferred from homology"/>
<dbReference type="Pfam" id="PF02599">
    <property type="entry name" value="CsrA"/>
    <property type="match status" value="1"/>
</dbReference>
<protein>
    <recommendedName>
        <fullName evidence="6">Translational regulator CsrA</fullName>
    </recommendedName>
</protein>
<reference evidence="7" key="1">
    <citation type="submission" date="2020-10" db="EMBL/GenBank/DDBJ databases">
        <authorList>
            <person name="Gilroy R."/>
        </authorList>
    </citation>
    <scope>NUCLEOTIDE SEQUENCE</scope>
    <source>
        <strain evidence="7">E3-2379</strain>
    </source>
</reference>
<name>A0A9D9I293_9FIRM</name>
<accession>A0A9D9I293</accession>
<dbReference type="HAMAP" id="MF_00167">
    <property type="entry name" value="CsrA"/>
    <property type="match status" value="1"/>
</dbReference>
<comment type="subcellular location">
    <subcellularLocation>
        <location evidence="6">Cytoplasm</location>
    </subcellularLocation>
</comment>
<gene>
    <name evidence="6" type="primary">csrA</name>
    <name evidence="7" type="ORF">IAC13_07775</name>
</gene>
<comment type="similarity">
    <text evidence="6">Belongs to the CsrA/RsmA family.</text>
</comment>
<evidence type="ECO:0000256" key="3">
    <source>
        <dbReference type="ARBA" id="ARBA00022795"/>
    </source>
</evidence>
<dbReference type="AlphaFoldDB" id="A0A9D9I293"/>
<dbReference type="SUPFAM" id="SSF117130">
    <property type="entry name" value="CsrA-like"/>
    <property type="match status" value="1"/>
</dbReference>
<dbReference type="PANTHER" id="PTHR34984:SF1">
    <property type="entry name" value="CARBON STORAGE REGULATOR"/>
    <property type="match status" value="1"/>
</dbReference>
<evidence type="ECO:0000256" key="4">
    <source>
        <dbReference type="ARBA" id="ARBA00022845"/>
    </source>
</evidence>
<dbReference type="GO" id="GO:0045947">
    <property type="term" value="P:negative regulation of translational initiation"/>
    <property type="evidence" value="ECO:0007669"/>
    <property type="project" value="UniProtKB-UniRule"/>
</dbReference>
<evidence type="ECO:0000313" key="7">
    <source>
        <dbReference type="EMBL" id="MBO8463813.1"/>
    </source>
</evidence>
<dbReference type="GO" id="GO:0044781">
    <property type="term" value="P:bacterial-type flagellum organization"/>
    <property type="evidence" value="ECO:0007669"/>
    <property type="project" value="UniProtKB-KW"/>
</dbReference>
<keyword evidence="1 6" id="KW-0963">Cytoplasm</keyword>
<dbReference type="GO" id="GO:1902208">
    <property type="term" value="P:regulation of bacterial-type flagellum assembly"/>
    <property type="evidence" value="ECO:0007669"/>
    <property type="project" value="UniProtKB-UniRule"/>
</dbReference>
<dbReference type="EMBL" id="JADIML010000215">
    <property type="protein sequence ID" value="MBO8463813.1"/>
    <property type="molecule type" value="Genomic_DNA"/>
</dbReference>
<dbReference type="Gene3D" id="2.60.40.4380">
    <property type="entry name" value="Translational regulator CsrA"/>
    <property type="match status" value="1"/>
</dbReference>
<dbReference type="GO" id="GO:0005829">
    <property type="term" value="C:cytosol"/>
    <property type="evidence" value="ECO:0007669"/>
    <property type="project" value="TreeGrafter"/>
</dbReference>
<evidence type="ECO:0000256" key="1">
    <source>
        <dbReference type="ARBA" id="ARBA00022490"/>
    </source>
</evidence>
<dbReference type="InterPro" id="IPR003751">
    <property type="entry name" value="CsrA"/>
</dbReference>
<dbReference type="GO" id="GO:0006109">
    <property type="term" value="P:regulation of carbohydrate metabolic process"/>
    <property type="evidence" value="ECO:0007669"/>
    <property type="project" value="InterPro"/>
</dbReference>
<dbReference type="Proteomes" id="UP000823618">
    <property type="component" value="Unassembled WGS sequence"/>
</dbReference>
<organism evidence="7 8">
    <name type="scientific">Candidatus Scybalomonas excrementavium</name>
    <dbReference type="NCBI Taxonomy" id="2840943"/>
    <lineage>
        <taxon>Bacteria</taxon>
        <taxon>Bacillati</taxon>
        <taxon>Bacillota</taxon>
        <taxon>Clostridia</taxon>
        <taxon>Lachnospirales</taxon>
        <taxon>Lachnospiraceae</taxon>
        <taxon>Lachnospiraceae incertae sedis</taxon>
        <taxon>Candidatus Scybalomonas</taxon>
    </lineage>
</organism>
<evidence type="ECO:0000256" key="5">
    <source>
        <dbReference type="ARBA" id="ARBA00022884"/>
    </source>
</evidence>